<sequence>MPRGIRARARIHVKTTPPRLLTKRATPINGKGPRLWNAKRRIQTSKGLDPRAASIMVNENYLRIDQWPGHEVWKPLLENKRIQMKWWKLDRETLPQFIEAHPKLRTLSQDVKDFIQKGSVNLNKSNVQRILSNPSRYFSIQHHVPLSMRKQVYFPHPQESVVLMRTPHLGARYAAFDVPRHFNKLDLKAYLKDVYDVDVLHIRSAVFQHKVDRLEGRDMYSQGPAFRPPSTKKMTCLLAKPFVYPEEPENLDAWEHDEYWKSMKSMVAQNREASQWGQHNPDRSHRKAIALQAQQLLKGKLKWTPTWQNFADDWRAMRGVDQDAQHPPPGGEGSRPSV</sequence>
<dbReference type="PANTHER" id="PTHR12059">
    <property type="entry name" value="RIBOSOMAL PROTEIN L23-RELATED"/>
    <property type="match status" value="1"/>
</dbReference>
<evidence type="ECO:0000256" key="5">
    <source>
        <dbReference type="SAM" id="MobiDB-lite"/>
    </source>
</evidence>
<dbReference type="Proteomes" id="UP001172673">
    <property type="component" value="Unassembled WGS sequence"/>
</dbReference>
<dbReference type="EMBL" id="JAPDRK010000019">
    <property type="protein sequence ID" value="KAJ9604396.1"/>
    <property type="molecule type" value="Genomic_DNA"/>
</dbReference>
<dbReference type="GO" id="GO:0003735">
    <property type="term" value="F:structural constituent of ribosome"/>
    <property type="evidence" value="ECO:0007669"/>
    <property type="project" value="InterPro"/>
</dbReference>
<accession>A0AA38X080</accession>
<keyword evidence="2 6" id="KW-0689">Ribosomal protein</keyword>
<keyword evidence="7" id="KW-1185">Reference proteome</keyword>
<evidence type="ECO:0000256" key="4">
    <source>
        <dbReference type="ARBA" id="ARBA00039977"/>
    </source>
</evidence>
<dbReference type="Pfam" id="PF00276">
    <property type="entry name" value="Ribosomal_L23"/>
    <property type="match status" value="1"/>
</dbReference>
<dbReference type="InterPro" id="IPR012678">
    <property type="entry name" value="Ribosomal_uL23/eL15/eS24_sf"/>
</dbReference>
<feature type="compositionally biased region" description="Basic and acidic residues" evidence="5">
    <location>
        <begin position="315"/>
        <end position="324"/>
    </location>
</feature>
<proteinExistence type="inferred from homology"/>
<dbReference type="GO" id="GO:0032543">
    <property type="term" value="P:mitochondrial translation"/>
    <property type="evidence" value="ECO:0007669"/>
    <property type="project" value="TreeGrafter"/>
</dbReference>
<evidence type="ECO:0000256" key="1">
    <source>
        <dbReference type="ARBA" id="ARBA00006700"/>
    </source>
</evidence>
<evidence type="ECO:0000256" key="3">
    <source>
        <dbReference type="ARBA" id="ARBA00023274"/>
    </source>
</evidence>
<dbReference type="InterPro" id="IPR012677">
    <property type="entry name" value="Nucleotide-bd_a/b_plait_sf"/>
</dbReference>
<dbReference type="PANTHER" id="PTHR12059:SF5">
    <property type="entry name" value="LARGE RIBOSOMAL SUBUNIT PROTEIN UL23M"/>
    <property type="match status" value="1"/>
</dbReference>
<feature type="region of interest" description="Disordered" evidence="5">
    <location>
        <begin position="315"/>
        <end position="338"/>
    </location>
</feature>
<dbReference type="InterPro" id="IPR013025">
    <property type="entry name" value="Ribosomal_uL23-like"/>
</dbReference>
<evidence type="ECO:0000256" key="2">
    <source>
        <dbReference type="ARBA" id="ARBA00022980"/>
    </source>
</evidence>
<comment type="similarity">
    <text evidence="1">Belongs to the universal ribosomal protein uL23 family.</text>
</comment>
<dbReference type="GO" id="GO:0005762">
    <property type="term" value="C:mitochondrial large ribosomal subunit"/>
    <property type="evidence" value="ECO:0007669"/>
    <property type="project" value="TreeGrafter"/>
</dbReference>
<dbReference type="SUPFAM" id="SSF54189">
    <property type="entry name" value="Ribosomal proteins S24e, L23 and L15e"/>
    <property type="match status" value="1"/>
</dbReference>
<name>A0AA38X080_9EURO</name>
<reference evidence="6" key="1">
    <citation type="submission" date="2022-10" db="EMBL/GenBank/DDBJ databases">
        <title>Culturing micro-colonial fungi from biological soil crusts in the Mojave desert and describing Neophaeococcomyces mojavensis, and introducing the new genera and species Taxawa tesnikishii.</title>
        <authorList>
            <person name="Kurbessoian T."/>
            <person name="Stajich J.E."/>
        </authorList>
    </citation>
    <scope>NUCLEOTIDE SEQUENCE</scope>
    <source>
        <strain evidence="6">TK_41</strain>
    </source>
</reference>
<gene>
    <name evidence="6" type="primary">MRP20</name>
    <name evidence="6" type="ORF">H2200_011230</name>
</gene>
<evidence type="ECO:0000313" key="6">
    <source>
        <dbReference type="EMBL" id="KAJ9604396.1"/>
    </source>
</evidence>
<organism evidence="6 7">
    <name type="scientific">Cladophialophora chaetospira</name>
    <dbReference type="NCBI Taxonomy" id="386627"/>
    <lineage>
        <taxon>Eukaryota</taxon>
        <taxon>Fungi</taxon>
        <taxon>Dikarya</taxon>
        <taxon>Ascomycota</taxon>
        <taxon>Pezizomycotina</taxon>
        <taxon>Eurotiomycetes</taxon>
        <taxon>Chaetothyriomycetidae</taxon>
        <taxon>Chaetothyriales</taxon>
        <taxon>Herpotrichiellaceae</taxon>
        <taxon>Cladophialophora</taxon>
    </lineage>
</organism>
<protein>
    <recommendedName>
        <fullName evidence="4">Large ribosomal subunit protein uL23m</fullName>
    </recommendedName>
</protein>
<evidence type="ECO:0000313" key="7">
    <source>
        <dbReference type="Proteomes" id="UP001172673"/>
    </source>
</evidence>
<dbReference type="Gene3D" id="3.30.70.330">
    <property type="match status" value="1"/>
</dbReference>
<comment type="caution">
    <text evidence="6">The sequence shown here is derived from an EMBL/GenBank/DDBJ whole genome shotgun (WGS) entry which is preliminary data.</text>
</comment>
<dbReference type="AlphaFoldDB" id="A0AA38X080"/>
<keyword evidence="3" id="KW-0687">Ribonucleoprotein</keyword>